<keyword evidence="3" id="KW-1185">Reference proteome</keyword>
<name>A0ABP9CEK7_9ACTN</name>
<dbReference type="InterPro" id="IPR029058">
    <property type="entry name" value="AB_hydrolase_fold"/>
</dbReference>
<dbReference type="InterPro" id="IPR017395">
    <property type="entry name" value="Chlorophyllase-like"/>
</dbReference>
<dbReference type="Gene3D" id="3.40.50.1820">
    <property type="entry name" value="alpha/beta hydrolase"/>
    <property type="match status" value="1"/>
</dbReference>
<evidence type="ECO:0000313" key="3">
    <source>
        <dbReference type="Proteomes" id="UP001500839"/>
    </source>
</evidence>
<dbReference type="SUPFAM" id="SSF53474">
    <property type="entry name" value="alpha/beta-Hydrolases"/>
    <property type="match status" value="1"/>
</dbReference>
<dbReference type="Proteomes" id="UP001500839">
    <property type="component" value="Unassembled WGS sequence"/>
</dbReference>
<comment type="caution">
    <text evidence="2">The sequence shown here is derived from an EMBL/GenBank/DDBJ whole genome shotgun (WGS) entry which is preliminary data.</text>
</comment>
<protein>
    <recommendedName>
        <fullName evidence="4">Alpha/beta hydrolase</fullName>
    </recommendedName>
</protein>
<proteinExistence type="predicted"/>
<dbReference type="PANTHER" id="PTHR33428:SF14">
    <property type="entry name" value="CARBOXYLESTERASE TYPE B DOMAIN-CONTAINING PROTEIN"/>
    <property type="match status" value="1"/>
</dbReference>
<evidence type="ECO:0000256" key="1">
    <source>
        <dbReference type="SAM" id="MobiDB-lite"/>
    </source>
</evidence>
<sequence>MPAGVDYGCRPDMAHPIGYRRHVAPKPKSMARSLSRRGPHRVLRGDLAFAGLPGVVCTPESGFGLPAVVFGHGWLTPPRRYLDTLAHVASWGFVVVAPATECGAVPSARSFAQDLGTAADIATSVRLGPGQISVHPAKVAMAGHGFGAGAAVLAAGRHGAADDDALSEGARVGRKSQRPARPFDPTARRPVAAVTALFPAPTSPSALPSAGQVHAPALLLSEPGTGGVASAESAALAAALAGTVTTRIVPAAEDGALAEDRRLASFFGLPGSDKHLQATTRACLTGFLLAALTDSKEHAVFTDEATVLPGTAAVADEPADPAPPSARARMLGALAGR</sequence>
<feature type="region of interest" description="Disordered" evidence="1">
    <location>
        <begin position="167"/>
        <end position="186"/>
    </location>
</feature>
<evidence type="ECO:0000313" key="2">
    <source>
        <dbReference type="EMBL" id="GAA4807665.1"/>
    </source>
</evidence>
<gene>
    <name evidence="2" type="ORF">GCM10023353_08990</name>
</gene>
<dbReference type="PANTHER" id="PTHR33428">
    <property type="entry name" value="CHLOROPHYLLASE-2, CHLOROPLASTIC"/>
    <property type="match status" value="1"/>
</dbReference>
<organism evidence="2 3">
    <name type="scientific">Tomitella cavernea</name>
    <dbReference type="NCBI Taxonomy" id="1387982"/>
    <lineage>
        <taxon>Bacteria</taxon>
        <taxon>Bacillati</taxon>
        <taxon>Actinomycetota</taxon>
        <taxon>Actinomycetes</taxon>
        <taxon>Mycobacteriales</taxon>
        <taxon>Tomitella</taxon>
    </lineage>
</organism>
<reference evidence="3" key="1">
    <citation type="journal article" date="2019" name="Int. J. Syst. Evol. Microbiol.">
        <title>The Global Catalogue of Microorganisms (GCM) 10K type strain sequencing project: providing services to taxonomists for standard genome sequencing and annotation.</title>
        <authorList>
            <consortium name="The Broad Institute Genomics Platform"/>
            <consortium name="The Broad Institute Genome Sequencing Center for Infectious Disease"/>
            <person name="Wu L."/>
            <person name="Ma J."/>
        </authorList>
    </citation>
    <scope>NUCLEOTIDE SEQUENCE [LARGE SCALE GENOMIC DNA]</scope>
    <source>
        <strain evidence="3">JCM 18542</strain>
    </source>
</reference>
<dbReference type="EMBL" id="BAABKQ010000001">
    <property type="protein sequence ID" value="GAA4807665.1"/>
    <property type="molecule type" value="Genomic_DNA"/>
</dbReference>
<accession>A0ABP9CEK7</accession>
<dbReference type="Pfam" id="PF07224">
    <property type="entry name" value="Chlorophyllase"/>
    <property type="match status" value="1"/>
</dbReference>
<evidence type="ECO:0008006" key="4">
    <source>
        <dbReference type="Google" id="ProtNLM"/>
    </source>
</evidence>